<gene>
    <name evidence="2" type="ORF">US40_C0012G0021</name>
</gene>
<dbReference type="EMBL" id="LBSV01000012">
    <property type="protein sequence ID" value="KKQ25086.1"/>
    <property type="molecule type" value="Genomic_DNA"/>
</dbReference>
<organism evidence="2 3">
    <name type="scientific">Candidatus Roizmanbacteria bacterium GW2011_GWC2_37_13</name>
    <dbReference type="NCBI Taxonomy" id="1618486"/>
    <lineage>
        <taxon>Bacteria</taxon>
        <taxon>Candidatus Roizmaniibacteriota</taxon>
    </lineage>
</organism>
<evidence type="ECO:0000313" key="2">
    <source>
        <dbReference type="EMBL" id="KKQ25086.1"/>
    </source>
</evidence>
<name>A0A0G0JA73_9BACT</name>
<keyword evidence="1" id="KW-0472">Membrane</keyword>
<keyword evidence="1" id="KW-1133">Transmembrane helix</keyword>
<dbReference type="Gene3D" id="2.60.40.10">
    <property type="entry name" value="Immunoglobulins"/>
    <property type="match status" value="1"/>
</dbReference>
<dbReference type="AlphaFoldDB" id="A0A0G0JA73"/>
<evidence type="ECO:0000313" key="3">
    <source>
        <dbReference type="Proteomes" id="UP000034917"/>
    </source>
</evidence>
<reference evidence="2 3" key="1">
    <citation type="journal article" date="2015" name="Nature">
        <title>rRNA introns, odd ribosomes, and small enigmatic genomes across a large radiation of phyla.</title>
        <authorList>
            <person name="Brown C.T."/>
            <person name="Hug L.A."/>
            <person name="Thomas B.C."/>
            <person name="Sharon I."/>
            <person name="Castelle C.J."/>
            <person name="Singh A."/>
            <person name="Wilkins M.J."/>
            <person name="Williams K.H."/>
            <person name="Banfield J.F."/>
        </authorList>
    </citation>
    <scope>NUCLEOTIDE SEQUENCE [LARGE SCALE GENOMIC DNA]</scope>
</reference>
<feature type="transmembrane region" description="Helical" evidence="1">
    <location>
        <begin position="12"/>
        <end position="39"/>
    </location>
</feature>
<sequence>MKRSELFQKNKLTRTITVFIIILIVTLLLVFTIGFKLLLNTSIFVANLFSKTSAPALNKTEEIYGSIIIDNIPTATNSAKFIISGSVINYEKLAFFLNGEKVKEIDLKSSDNFSEEIGDLEKGSNKVYIKASSSDNKSKKTTNTYSVLFKEEKPKLDITQPKDKETISQSEILLKGLTDKEVFIRVNDLPVVVDAVGNFQTNIRLKEGENLIEIVASDIAGNIETKNLNVIYQKE</sequence>
<proteinExistence type="predicted"/>
<dbReference type="InterPro" id="IPR013783">
    <property type="entry name" value="Ig-like_fold"/>
</dbReference>
<dbReference type="Pfam" id="PF09136">
    <property type="entry name" value="Glucodextran_B"/>
    <property type="match status" value="1"/>
</dbReference>
<evidence type="ECO:0000256" key="1">
    <source>
        <dbReference type="SAM" id="Phobius"/>
    </source>
</evidence>
<accession>A0A0G0JA73</accession>
<dbReference type="Proteomes" id="UP000034917">
    <property type="component" value="Unassembled WGS sequence"/>
</dbReference>
<keyword evidence="1" id="KW-0812">Transmembrane</keyword>
<comment type="caution">
    <text evidence="2">The sequence shown here is derived from an EMBL/GenBank/DDBJ whole genome shotgun (WGS) entry which is preliminary data.</text>
</comment>
<protein>
    <submittedName>
        <fullName evidence="2">Polymorphic outer membrane protein</fullName>
    </submittedName>
</protein>